<sequence length="98" mass="10805">MRWLGLFAPLFVLSACSSAPGHFVRSEEDPVSHSLVYRFDPEVVDRAAMQADALAYCRSHGFDRADEVGTLKPSATGLTRVAYLCVYQPVRAQATTQK</sequence>
<name>A0A0H3DRQ4_EDWTF</name>
<evidence type="ECO:0000313" key="2">
    <source>
        <dbReference type="EMBL" id="ADM42036.1"/>
    </source>
</evidence>
<dbReference type="AlphaFoldDB" id="A0A0H3DRQ4"/>
<dbReference type="KEGG" id="etd:ETAF_1930"/>
<accession>A0A0H3DRQ4</accession>
<feature type="signal peptide" evidence="1">
    <location>
        <begin position="1"/>
        <end position="19"/>
    </location>
</feature>
<feature type="chain" id="PRO_5002607684" description="Lipoprotein" evidence="1">
    <location>
        <begin position="20"/>
        <end position="98"/>
    </location>
</feature>
<dbReference type="PROSITE" id="PS51257">
    <property type="entry name" value="PROKAR_LIPOPROTEIN"/>
    <property type="match status" value="1"/>
</dbReference>
<protein>
    <recommendedName>
        <fullName evidence="4">Lipoprotein</fullName>
    </recommendedName>
</protein>
<dbReference type="EMBL" id="CP002154">
    <property type="protein sequence ID" value="ADM42036.1"/>
    <property type="molecule type" value="Genomic_DNA"/>
</dbReference>
<evidence type="ECO:0000256" key="1">
    <source>
        <dbReference type="SAM" id="SignalP"/>
    </source>
</evidence>
<dbReference type="Proteomes" id="UP000002230">
    <property type="component" value="Chromosome"/>
</dbReference>
<evidence type="ECO:0000313" key="3">
    <source>
        <dbReference type="Proteomes" id="UP000002230"/>
    </source>
</evidence>
<dbReference type="PATRIC" id="fig|718251.5.peg.2001"/>
<dbReference type="HOGENOM" id="CLU_185955_0_0_6"/>
<evidence type="ECO:0008006" key="4">
    <source>
        <dbReference type="Google" id="ProtNLM"/>
    </source>
</evidence>
<keyword evidence="1" id="KW-0732">Signal</keyword>
<gene>
    <name evidence="2" type="ordered locus">ETAF_1930</name>
</gene>
<reference evidence="3" key="1">
    <citation type="submission" date="2010-08" db="EMBL/GenBank/DDBJ databases">
        <title>Genome comparisons of Edwardsiella bacteria analysed using deep sequencing technology.</title>
        <authorList>
            <person name="van Soest J.J."/>
            <person name="Henkel C.V."/>
            <person name="Jansen H.J."/>
            <person name="van den Hondel C.A.M.J.J."/>
            <person name="Bloemberg G.V."/>
            <person name="Meijer A.H."/>
            <person name="Spaink H.P."/>
        </authorList>
    </citation>
    <scope>NUCLEOTIDE SEQUENCE [LARGE SCALE GENOMIC DNA]</scope>
    <source>
        <strain evidence="3">FL6-60</strain>
    </source>
</reference>
<organism evidence="2 3">
    <name type="scientific">Edwardsiella tarda (strain FL6-60)</name>
    <dbReference type="NCBI Taxonomy" id="718251"/>
    <lineage>
        <taxon>Bacteria</taxon>
        <taxon>Pseudomonadati</taxon>
        <taxon>Pseudomonadota</taxon>
        <taxon>Gammaproteobacteria</taxon>
        <taxon>Enterobacterales</taxon>
        <taxon>Hafniaceae</taxon>
        <taxon>Edwardsiella</taxon>
    </lineage>
</organism>
<reference evidence="2 3" key="2">
    <citation type="journal article" date="2011" name="BMC Immunol.">
        <title>Comparison of static immersion and intravenous injection systems for exposure of zebrafish embryos to the natural pathogen Edwardsiella tarda.</title>
        <authorList>
            <person name="van Soest J.J."/>
            <person name="Stockhammer O.W."/>
            <person name="Ordas A."/>
            <person name="Bloemberg G.V."/>
            <person name="Spaink H.P."/>
            <person name="Meijer A.H."/>
        </authorList>
    </citation>
    <scope>NUCLEOTIDE SEQUENCE [LARGE SCALE GENOMIC DNA]</scope>
    <source>
        <strain evidence="2 3">FL6-60</strain>
    </source>
</reference>
<proteinExistence type="predicted"/>
<keyword evidence="3" id="KW-1185">Reference proteome</keyword>